<feature type="region of interest" description="Disordered" evidence="1">
    <location>
        <begin position="1"/>
        <end position="50"/>
    </location>
</feature>
<dbReference type="EMBL" id="MRZV01000139">
    <property type="protein sequence ID" value="PIK57542.1"/>
    <property type="molecule type" value="Genomic_DNA"/>
</dbReference>
<accession>A0A2G8LBC1</accession>
<name>A0A2G8LBC1_STIJA</name>
<evidence type="ECO:0000256" key="1">
    <source>
        <dbReference type="SAM" id="MobiDB-lite"/>
    </source>
</evidence>
<dbReference type="InterPro" id="IPR028039">
    <property type="entry name" value="CCDC32"/>
</dbReference>
<reference evidence="2 3" key="1">
    <citation type="journal article" date="2017" name="PLoS Biol.">
        <title>The sea cucumber genome provides insights into morphological evolution and visceral regeneration.</title>
        <authorList>
            <person name="Zhang X."/>
            <person name="Sun L."/>
            <person name="Yuan J."/>
            <person name="Sun Y."/>
            <person name="Gao Y."/>
            <person name="Zhang L."/>
            <person name="Li S."/>
            <person name="Dai H."/>
            <person name="Hamel J.F."/>
            <person name="Liu C."/>
            <person name="Yu Y."/>
            <person name="Liu S."/>
            <person name="Lin W."/>
            <person name="Guo K."/>
            <person name="Jin S."/>
            <person name="Xu P."/>
            <person name="Storey K.B."/>
            <person name="Huan P."/>
            <person name="Zhang T."/>
            <person name="Zhou Y."/>
            <person name="Zhang J."/>
            <person name="Lin C."/>
            <person name="Li X."/>
            <person name="Xing L."/>
            <person name="Huo D."/>
            <person name="Sun M."/>
            <person name="Wang L."/>
            <person name="Mercier A."/>
            <person name="Li F."/>
            <person name="Yang H."/>
            <person name="Xiang J."/>
        </authorList>
    </citation>
    <scope>NUCLEOTIDE SEQUENCE [LARGE SCALE GENOMIC DNA]</scope>
    <source>
        <strain evidence="2">Shaxun</strain>
        <tissue evidence="2">Muscle</tissue>
    </source>
</reference>
<dbReference type="AlphaFoldDB" id="A0A2G8LBC1"/>
<dbReference type="Pfam" id="PF14989">
    <property type="entry name" value="CCDC32"/>
    <property type="match status" value="1"/>
</dbReference>
<dbReference type="GO" id="GO:0044782">
    <property type="term" value="P:cilium organization"/>
    <property type="evidence" value="ECO:0007669"/>
    <property type="project" value="TreeGrafter"/>
</dbReference>
<gene>
    <name evidence="2" type="ORF">BSL78_05532</name>
</gene>
<dbReference type="PANTHER" id="PTHR31800:SF1">
    <property type="entry name" value="COILED-COIL DOMAIN-CONTAINING PROTEIN 32"/>
    <property type="match status" value="1"/>
</dbReference>
<feature type="compositionally biased region" description="Polar residues" evidence="1">
    <location>
        <begin position="1"/>
        <end position="10"/>
    </location>
</feature>
<dbReference type="PANTHER" id="PTHR31800">
    <property type="entry name" value="COILED-COIL DOMAIN-CONTAINING PROTEIN 32"/>
    <property type="match status" value="1"/>
</dbReference>
<proteinExistence type="predicted"/>
<dbReference type="Proteomes" id="UP000230750">
    <property type="component" value="Unassembled WGS sequence"/>
</dbReference>
<sequence length="139" mass="15391">MSVAVNSHNQDPFRVPNSPTGELSQDDRSFEDDFLPVVPSPIPGPTTTKNMEHESLQSKAYLAHLEAKLKKIKGQSPSQKVNSRDMISSLCKVRIDANETLAGEDGAVSFDEPFEELKTVEVSDIKRRVLPEQALTLEN</sequence>
<protein>
    <submittedName>
        <fullName evidence="2">Uncharacterized protein</fullName>
    </submittedName>
</protein>
<evidence type="ECO:0000313" key="2">
    <source>
        <dbReference type="EMBL" id="PIK57542.1"/>
    </source>
</evidence>
<keyword evidence="3" id="KW-1185">Reference proteome</keyword>
<evidence type="ECO:0000313" key="3">
    <source>
        <dbReference type="Proteomes" id="UP000230750"/>
    </source>
</evidence>
<dbReference type="OrthoDB" id="5982503at2759"/>
<organism evidence="2 3">
    <name type="scientific">Stichopus japonicus</name>
    <name type="common">Sea cucumber</name>
    <dbReference type="NCBI Taxonomy" id="307972"/>
    <lineage>
        <taxon>Eukaryota</taxon>
        <taxon>Metazoa</taxon>
        <taxon>Echinodermata</taxon>
        <taxon>Eleutherozoa</taxon>
        <taxon>Echinozoa</taxon>
        <taxon>Holothuroidea</taxon>
        <taxon>Aspidochirotacea</taxon>
        <taxon>Aspidochirotida</taxon>
        <taxon>Stichopodidae</taxon>
        <taxon>Apostichopus</taxon>
    </lineage>
</organism>
<comment type="caution">
    <text evidence="2">The sequence shown here is derived from an EMBL/GenBank/DDBJ whole genome shotgun (WGS) entry which is preliminary data.</text>
</comment>